<reference evidence="1 2" key="1">
    <citation type="submission" date="2016-10" db="EMBL/GenBank/DDBJ databases">
        <authorList>
            <person name="de Groot N.N."/>
        </authorList>
    </citation>
    <scope>NUCLEOTIDE SEQUENCE [LARGE SCALE GENOMIC DNA]</scope>
    <source>
        <strain evidence="1 2">APO</strain>
    </source>
</reference>
<sequence>MKKDYSEDIVPFGRGIRFLIDIRFLQHNSWQGSIQRMDTGEKVFFRSELELLMLMGSATEELNSRANEDQSLRKWKDSKGVAEMLNVGE</sequence>
<dbReference type="STRING" id="159292.SAMN05192546_105133"/>
<name>A0A1H3NI23_9FIRM</name>
<dbReference type="OrthoDB" id="2086691at2"/>
<proteinExistence type="predicted"/>
<dbReference type="Proteomes" id="UP000199230">
    <property type="component" value="Unassembled WGS sequence"/>
</dbReference>
<dbReference type="EMBL" id="FNPV01000005">
    <property type="protein sequence ID" value="SDY88541.1"/>
    <property type="molecule type" value="Genomic_DNA"/>
</dbReference>
<dbReference type="RefSeq" id="WP_093313194.1">
    <property type="nucleotide sequence ID" value="NZ_FNPV01000005.1"/>
</dbReference>
<accession>A0A1H3NI23</accession>
<dbReference type="AlphaFoldDB" id="A0A1H3NI23"/>
<evidence type="ECO:0000313" key="1">
    <source>
        <dbReference type="EMBL" id="SDY88541.1"/>
    </source>
</evidence>
<evidence type="ECO:0000313" key="2">
    <source>
        <dbReference type="Proteomes" id="UP000199230"/>
    </source>
</evidence>
<organism evidence="1 2">
    <name type="scientific">Tindallia californiensis</name>
    <dbReference type="NCBI Taxonomy" id="159292"/>
    <lineage>
        <taxon>Bacteria</taxon>
        <taxon>Bacillati</taxon>
        <taxon>Bacillota</taxon>
        <taxon>Clostridia</taxon>
        <taxon>Peptostreptococcales</taxon>
        <taxon>Tindalliaceae</taxon>
        <taxon>Tindallia</taxon>
    </lineage>
</organism>
<protein>
    <submittedName>
        <fullName evidence="1">Uncharacterized protein</fullName>
    </submittedName>
</protein>
<keyword evidence="2" id="KW-1185">Reference proteome</keyword>
<gene>
    <name evidence="1" type="ORF">SAMN05192546_105133</name>
</gene>